<dbReference type="CDD" id="cd00093">
    <property type="entry name" value="HTH_XRE"/>
    <property type="match status" value="1"/>
</dbReference>
<feature type="domain" description="HTH cro/C1-type" evidence="3">
    <location>
        <begin position="7"/>
        <end position="61"/>
    </location>
</feature>
<dbReference type="EMBL" id="JACSNX010000007">
    <property type="protein sequence ID" value="MBM6851159.1"/>
    <property type="molecule type" value="Genomic_DNA"/>
</dbReference>
<keyword evidence="2" id="KW-0812">Transmembrane</keyword>
<evidence type="ECO:0000313" key="5">
    <source>
        <dbReference type="Proteomes" id="UP000719500"/>
    </source>
</evidence>
<feature type="transmembrane region" description="Helical" evidence="2">
    <location>
        <begin position="141"/>
        <end position="160"/>
    </location>
</feature>
<gene>
    <name evidence="4" type="ORF">H9X91_06860</name>
</gene>
<organism evidence="4 5">
    <name type="scientific">Oscillibacter valericigenes</name>
    <dbReference type="NCBI Taxonomy" id="351091"/>
    <lineage>
        <taxon>Bacteria</taxon>
        <taxon>Bacillati</taxon>
        <taxon>Bacillota</taxon>
        <taxon>Clostridia</taxon>
        <taxon>Eubacteriales</taxon>
        <taxon>Oscillospiraceae</taxon>
        <taxon>Oscillibacter</taxon>
    </lineage>
</organism>
<evidence type="ECO:0000313" key="4">
    <source>
        <dbReference type="EMBL" id="MBM6851159.1"/>
    </source>
</evidence>
<keyword evidence="5" id="KW-1185">Reference proteome</keyword>
<keyword evidence="2" id="KW-1133">Transmembrane helix</keyword>
<dbReference type="RefSeq" id="WP_204803819.1">
    <property type="nucleotide sequence ID" value="NZ_JACSNX010000007.1"/>
</dbReference>
<dbReference type="PROSITE" id="PS50943">
    <property type="entry name" value="HTH_CROC1"/>
    <property type="match status" value="1"/>
</dbReference>
<dbReference type="Proteomes" id="UP000719500">
    <property type="component" value="Unassembled WGS sequence"/>
</dbReference>
<dbReference type="Pfam" id="PF01381">
    <property type="entry name" value="HTH_3"/>
    <property type="match status" value="1"/>
</dbReference>
<keyword evidence="2" id="KW-0472">Membrane</keyword>
<dbReference type="PANTHER" id="PTHR46558">
    <property type="entry name" value="TRACRIPTIONAL REGULATORY PROTEIN-RELATED-RELATED"/>
    <property type="match status" value="1"/>
</dbReference>
<dbReference type="InterPro" id="IPR010982">
    <property type="entry name" value="Lambda_DNA-bd_dom_sf"/>
</dbReference>
<dbReference type="SUPFAM" id="SSF47413">
    <property type="entry name" value="lambda repressor-like DNA-binding domains"/>
    <property type="match status" value="1"/>
</dbReference>
<sequence length="165" mass="18026">MTIGEKISLRRRTAGLSQEALAAQLGVSRQAVSRWETGESLPDAEKIVQLCQILGVSADELLMKNAQPTLRGSQNTSVSAPSGRQWASLAAALLLCLGVLSILASLLALFFRVWDYCFITAGIGWSWYITGNFLFYSWRGLLLTVGTGMTASGIIIRIWLRKNGF</sequence>
<comment type="caution">
    <text evidence="4">The sequence shown here is derived from an EMBL/GenBank/DDBJ whole genome shotgun (WGS) entry which is preliminary data.</text>
</comment>
<feature type="transmembrane region" description="Helical" evidence="2">
    <location>
        <begin position="86"/>
        <end position="109"/>
    </location>
</feature>
<name>A0ABS2FU52_9FIRM</name>
<reference evidence="4 5" key="1">
    <citation type="journal article" date="2021" name="Sci. Rep.">
        <title>The distribution of antibiotic resistance genes in chicken gut microbiota commensals.</title>
        <authorList>
            <person name="Juricova H."/>
            <person name="Matiasovicova J."/>
            <person name="Kubasova T."/>
            <person name="Cejkova D."/>
            <person name="Rychlik I."/>
        </authorList>
    </citation>
    <scope>NUCLEOTIDE SEQUENCE [LARGE SCALE GENOMIC DNA]</scope>
    <source>
        <strain evidence="4 5">An411</strain>
    </source>
</reference>
<protein>
    <submittedName>
        <fullName evidence="4">Helix-turn-helix transcriptional regulator</fullName>
    </submittedName>
</protein>
<dbReference type="PANTHER" id="PTHR46558:SF4">
    <property type="entry name" value="DNA-BIDING PHAGE PROTEIN"/>
    <property type="match status" value="1"/>
</dbReference>
<evidence type="ECO:0000259" key="3">
    <source>
        <dbReference type="PROSITE" id="PS50943"/>
    </source>
</evidence>
<keyword evidence="1" id="KW-0238">DNA-binding</keyword>
<dbReference type="SMART" id="SM00530">
    <property type="entry name" value="HTH_XRE"/>
    <property type="match status" value="1"/>
</dbReference>
<dbReference type="Gene3D" id="1.10.260.40">
    <property type="entry name" value="lambda repressor-like DNA-binding domains"/>
    <property type="match status" value="1"/>
</dbReference>
<evidence type="ECO:0000256" key="1">
    <source>
        <dbReference type="ARBA" id="ARBA00023125"/>
    </source>
</evidence>
<dbReference type="InterPro" id="IPR001387">
    <property type="entry name" value="Cro/C1-type_HTH"/>
</dbReference>
<evidence type="ECO:0000256" key="2">
    <source>
        <dbReference type="SAM" id="Phobius"/>
    </source>
</evidence>
<proteinExistence type="predicted"/>
<accession>A0ABS2FU52</accession>